<keyword evidence="5 11" id="KW-0378">Hydrolase</keyword>
<evidence type="ECO:0000256" key="4">
    <source>
        <dbReference type="ARBA" id="ARBA00022729"/>
    </source>
</evidence>
<dbReference type="PROSITE" id="PS00512">
    <property type="entry name" value="ALPHA_GALACTOSIDASE"/>
    <property type="match status" value="1"/>
</dbReference>
<evidence type="ECO:0000259" key="13">
    <source>
        <dbReference type="Pfam" id="PF17801"/>
    </source>
</evidence>
<evidence type="ECO:0000256" key="11">
    <source>
        <dbReference type="RuleBase" id="RU361168"/>
    </source>
</evidence>
<comment type="similarity">
    <text evidence="2 11">Belongs to the glycosyl hydrolase 27 family.</text>
</comment>
<evidence type="ECO:0000256" key="2">
    <source>
        <dbReference type="ARBA" id="ARBA00009743"/>
    </source>
</evidence>
<evidence type="ECO:0000256" key="6">
    <source>
        <dbReference type="ARBA" id="ARBA00023157"/>
    </source>
</evidence>
<evidence type="ECO:0000256" key="3">
    <source>
        <dbReference type="ARBA" id="ARBA00022525"/>
    </source>
</evidence>
<dbReference type="Pfam" id="PF16499">
    <property type="entry name" value="Melibiase_2"/>
    <property type="match status" value="1"/>
</dbReference>
<dbReference type="InterPro" id="IPR002241">
    <property type="entry name" value="Glyco_hydro_27"/>
</dbReference>
<dbReference type="FunFam" id="3.20.20.70:FF:000197">
    <property type="entry name" value="Alpha-galactosidase"/>
    <property type="match status" value="1"/>
</dbReference>
<keyword evidence="3" id="KW-0964">Secreted</keyword>
<evidence type="ECO:0000313" key="14">
    <source>
        <dbReference type="EMBL" id="AHG93186.1"/>
    </source>
</evidence>
<dbReference type="EC" id="3.2.1.22" evidence="11"/>
<name>W0RR85_9BACT</name>
<dbReference type="Gene3D" id="2.60.40.1180">
    <property type="entry name" value="Golgi alpha-mannosidase II"/>
    <property type="match status" value="1"/>
</dbReference>
<dbReference type="PRINTS" id="PR00740">
    <property type="entry name" value="GLHYDRLASE27"/>
</dbReference>
<dbReference type="EMBL" id="CP007130">
    <property type="protein sequence ID" value="AHG93186.1"/>
    <property type="molecule type" value="Genomic_DNA"/>
</dbReference>
<dbReference type="InterPro" id="IPR013780">
    <property type="entry name" value="Glyco_hydro_b"/>
</dbReference>
<dbReference type="KEGG" id="gba:J421_5651"/>
<accession>W0RR85</accession>
<evidence type="ECO:0000256" key="1">
    <source>
        <dbReference type="ARBA" id="ARBA00004613"/>
    </source>
</evidence>
<dbReference type="SUPFAM" id="SSF51445">
    <property type="entry name" value="(Trans)glycosidases"/>
    <property type="match status" value="1"/>
</dbReference>
<dbReference type="HOGENOM" id="CLU_013093_1_2_0"/>
<dbReference type="GO" id="GO:0000272">
    <property type="term" value="P:polysaccharide catabolic process"/>
    <property type="evidence" value="ECO:0007669"/>
    <property type="project" value="UniProtKB-KW"/>
</dbReference>
<dbReference type="InterPro" id="IPR013785">
    <property type="entry name" value="Aldolase_TIM"/>
</dbReference>
<dbReference type="InterPro" id="IPR017853">
    <property type="entry name" value="GH"/>
</dbReference>
<dbReference type="PROSITE" id="PS51257">
    <property type="entry name" value="PROKAR_LIPOPROTEIN"/>
    <property type="match status" value="1"/>
</dbReference>
<keyword evidence="9 11" id="KW-0326">Glycosidase</keyword>
<geneLocation type="plasmid" evidence="14 15">
    <name>2</name>
</geneLocation>
<feature type="region of interest" description="Disordered" evidence="12">
    <location>
        <begin position="117"/>
        <end position="138"/>
    </location>
</feature>
<keyword evidence="8" id="KW-0119">Carbohydrate metabolism</keyword>
<keyword evidence="4" id="KW-0732">Signal</keyword>
<keyword evidence="14" id="KW-0614">Plasmid</keyword>
<dbReference type="FunFam" id="2.60.40.1180:FF:000008">
    <property type="entry name" value="Alpha-galactosidase"/>
    <property type="match status" value="1"/>
</dbReference>
<evidence type="ECO:0000313" key="15">
    <source>
        <dbReference type="Proteomes" id="UP000019151"/>
    </source>
</evidence>
<feature type="domain" description="Alpha galactosidase C-terminal" evidence="13">
    <location>
        <begin position="433"/>
        <end position="505"/>
    </location>
</feature>
<dbReference type="SUPFAM" id="SSF51011">
    <property type="entry name" value="Glycosyl hydrolase domain"/>
    <property type="match status" value="1"/>
</dbReference>
<proteinExistence type="inferred from homology"/>
<dbReference type="GO" id="GO:0005576">
    <property type="term" value="C:extracellular region"/>
    <property type="evidence" value="ECO:0007669"/>
    <property type="project" value="UniProtKB-SubCell"/>
</dbReference>
<dbReference type="Proteomes" id="UP000019151">
    <property type="component" value="Plasmid 2"/>
</dbReference>
<evidence type="ECO:0000256" key="7">
    <source>
        <dbReference type="ARBA" id="ARBA00023180"/>
    </source>
</evidence>
<dbReference type="InterPro" id="IPR000111">
    <property type="entry name" value="Glyco_hydro_27/36_CS"/>
</dbReference>
<evidence type="ECO:0000256" key="10">
    <source>
        <dbReference type="ARBA" id="ARBA00023326"/>
    </source>
</evidence>
<evidence type="ECO:0000256" key="8">
    <source>
        <dbReference type="ARBA" id="ARBA00023277"/>
    </source>
</evidence>
<gene>
    <name evidence="14" type="ORF">J421_5651</name>
</gene>
<dbReference type="InParanoid" id="W0RR85"/>
<dbReference type="Gene3D" id="3.20.20.70">
    <property type="entry name" value="Aldolase class I"/>
    <property type="match status" value="1"/>
</dbReference>
<organism evidence="14 15">
    <name type="scientific">Gemmatirosa kalamazoonensis</name>
    <dbReference type="NCBI Taxonomy" id="861299"/>
    <lineage>
        <taxon>Bacteria</taxon>
        <taxon>Pseudomonadati</taxon>
        <taxon>Gemmatimonadota</taxon>
        <taxon>Gemmatimonadia</taxon>
        <taxon>Gemmatimonadales</taxon>
        <taxon>Gemmatimonadaceae</taxon>
        <taxon>Gemmatirosa</taxon>
    </lineage>
</organism>
<sequence length="507" mass="55429">MHDRRLPAIAALLVGACAHHPAPLPTPDVGLNGNWVVRQPMGDGTSRNSYFALTQRGDSIGGTIRTTQFFYRTVIGAGTADSFQITGVMRDGASERRATYTGKLVGDTLHLFTRRNAQSPMTESKAVRAPAGEGAMPARIEPPARHAVRDNGLARTPPMGWNSWNKFAGRVDDAAVRAMADAMASNGMRDAGYVYVNIDDTWEGERDAQGNITTNRKFPDMKALADYVHAKGLKLGIYSSPGPNTCAGYEGSYGHEAQDARTYAAWGIDYLKYDWCGARNIYTDAEMPAVYQKMGDALLATGRPIVYSLCQYGREDVWTWGADVGGNLWRTTGDIRDTWDSMTRIGFAQDSLARFAKPGHWNDPDMLEIGNGGMSADEYRTHMSLWSILAAPLLAGNDLRAMTPEIRDILLNREVIAIDQDAGGKQGARAWQDGDREIWTRELADGSRAVALFNRGDAPASITARWASLGVRARQARDLWAHQDVSPGSEHTATVPAHGVVLLRVTR</sequence>
<comment type="subcellular location">
    <subcellularLocation>
        <location evidence="1">Secreted</location>
    </subcellularLocation>
</comment>
<keyword evidence="6 11" id="KW-1015">Disulfide bond</keyword>
<dbReference type="PATRIC" id="fig|861299.3.peg.5688"/>
<keyword evidence="7" id="KW-0325">Glycoprotein</keyword>
<dbReference type="GO" id="GO:0004557">
    <property type="term" value="F:alpha-galactosidase activity"/>
    <property type="evidence" value="ECO:0007669"/>
    <property type="project" value="UniProtKB-EC"/>
</dbReference>
<dbReference type="CDD" id="cd14792">
    <property type="entry name" value="GH27"/>
    <property type="match status" value="1"/>
</dbReference>
<dbReference type="PANTHER" id="PTHR11452">
    <property type="entry name" value="ALPHA-GALACTOSIDASE/ALPHA-N-ACETYLGALACTOSAMINIDASE"/>
    <property type="match status" value="1"/>
</dbReference>
<dbReference type="Pfam" id="PF17801">
    <property type="entry name" value="Melibiase_C"/>
    <property type="match status" value="1"/>
</dbReference>
<protein>
    <recommendedName>
        <fullName evidence="11">Alpha-galactosidase</fullName>
        <ecNumber evidence="11">3.2.1.22</ecNumber>
    </recommendedName>
    <alternativeName>
        <fullName evidence="11">Melibiase</fullName>
    </alternativeName>
</protein>
<reference evidence="14 15" key="1">
    <citation type="journal article" date="2014" name="Genome Announc.">
        <title>Genome Sequence and Methylome of Soil Bacterium Gemmatirosa kalamazoonensis KBS708T, a Member of the Rarely Cultivated Gemmatimonadetes Phylum.</title>
        <authorList>
            <person name="Debruyn J.M."/>
            <person name="Radosevich M."/>
            <person name="Wommack K.E."/>
            <person name="Polson S.W."/>
            <person name="Hauser L.J."/>
            <person name="Fawaz M.N."/>
            <person name="Korlach J."/>
            <person name="Tsai Y.C."/>
        </authorList>
    </citation>
    <scope>NUCLEOTIDE SEQUENCE [LARGE SCALE GENOMIC DNA]</scope>
    <source>
        <strain evidence="14 15">KBS708</strain>
        <plasmid evidence="15">Plasmid 2</plasmid>
    </source>
</reference>
<keyword evidence="10" id="KW-0624">Polysaccharide degradation</keyword>
<keyword evidence="15" id="KW-1185">Reference proteome</keyword>
<dbReference type="InterPro" id="IPR041233">
    <property type="entry name" value="Melibiase_C"/>
</dbReference>
<evidence type="ECO:0000256" key="12">
    <source>
        <dbReference type="SAM" id="MobiDB-lite"/>
    </source>
</evidence>
<dbReference type="eggNOG" id="COG1501">
    <property type="taxonomic scope" value="Bacteria"/>
</dbReference>
<evidence type="ECO:0000256" key="5">
    <source>
        <dbReference type="ARBA" id="ARBA00022801"/>
    </source>
</evidence>
<evidence type="ECO:0000256" key="9">
    <source>
        <dbReference type="ARBA" id="ARBA00023295"/>
    </source>
</evidence>
<dbReference type="PANTHER" id="PTHR11452:SF75">
    <property type="entry name" value="ALPHA-GALACTOSIDASE MEL1"/>
    <property type="match status" value="1"/>
</dbReference>
<comment type="catalytic activity">
    <reaction evidence="11">
        <text>Hydrolysis of terminal, non-reducing alpha-D-galactose residues in alpha-D-galactosides, including galactose oligosaccharides, galactomannans and galactolipids.</text>
        <dbReference type="EC" id="3.2.1.22"/>
    </reaction>
</comment>
<dbReference type="AlphaFoldDB" id="W0RR85"/>